<evidence type="ECO:0000256" key="4">
    <source>
        <dbReference type="RuleBase" id="RU003512"/>
    </source>
</evidence>
<evidence type="ECO:0000313" key="9">
    <source>
        <dbReference type="Proteomes" id="UP000591941"/>
    </source>
</evidence>
<dbReference type="OrthoDB" id="9810636at2"/>
<dbReference type="EMBL" id="JACHHI010000002">
    <property type="protein sequence ID" value="MBB6477440.1"/>
    <property type="molecule type" value="Genomic_DNA"/>
</dbReference>
<keyword evidence="9" id="KW-1185">Reference proteome</keyword>
<protein>
    <submittedName>
        <fullName evidence="8">Zinc transport system substrate-binding protein</fullName>
    </submittedName>
</protein>
<organism evidence="8 9">
    <name type="scientific">Negativicoccus succinicivorans</name>
    <dbReference type="NCBI Taxonomy" id="620903"/>
    <lineage>
        <taxon>Bacteria</taxon>
        <taxon>Bacillati</taxon>
        <taxon>Bacillota</taxon>
        <taxon>Negativicutes</taxon>
        <taxon>Veillonellales</taxon>
        <taxon>Veillonellaceae</taxon>
        <taxon>Negativicoccus</taxon>
    </lineage>
</organism>
<dbReference type="Proteomes" id="UP000591941">
    <property type="component" value="Unassembled WGS sequence"/>
</dbReference>
<keyword evidence="5" id="KW-0175">Coiled coil</keyword>
<name>A0A841R2X7_9FIRM</name>
<dbReference type="GO" id="GO:0007155">
    <property type="term" value="P:cell adhesion"/>
    <property type="evidence" value="ECO:0007669"/>
    <property type="project" value="InterPro"/>
</dbReference>
<accession>A0A841R2X7</accession>
<dbReference type="InterPro" id="IPR006129">
    <property type="entry name" value="AdhesinB"/>
</dbReference>
<keyword evidence="2 4" id="KW-0813">Transport</keyword>
<dbReference type="Gene3D" id="3.40.50.1980">
    <property type="entry name" value="Nitrogenase molybdenum iron protein domain"/>
    <property type="match status" value="3"/>
</dbReference>
<dbReference type="RefSeq" id="WP_159823121.1">
    <property type="nucleotide sequence ID" value="NZ_CABWNB010000003.1"/>
</dbReference>
<evidence type="ECO:0000313" key="8">
    <source>
        <dbReference type="EMBL" id="MBB6477440.1"/>
    </source>
</evidence>
<evidence type="ECO:0000256" key="3">
    <source>
        <dbReference type="ARBA" id="ARBA00022729"/>
    </source>
</evidence>
<feature type="compositionally biased region" description="Basic and acidic residues" evidence="6">
    <location>
        <begin position="126"/>
        <end position="147"/>
    </location>
</feature>
<sequence length="329" mass="36092">MKKLVWVLSLCAAVLALVGCGQTPQENQGKLQVVTTVYPVYDVVKKVAGDRADVTLLVPPGAEPHDWEPTASDLKKIGQAKVFFYNGAGLEPTDQILKKEITRDATVVELSQGLDLLKLQDDDDHDHDHDHDADHHDEDHHDEDHHAEGHHHHHHGGVDPHVWLDPQNVMKEAAVVADALAKADPAHADAYRANAKKYQDELAALDKDMDAALSSLANKNLVVSHEAFGYLAARYGLTQIGIMGVDADAEPTPDRMAQLVEFIREHDVRTIYSEELVNPRLADAIAAETGAVVRVLNPIEGLTAAQEKAGYDYIKLQRENLTTLTAGQQ</sequence>
<dbReference type="AlphaFoldDB" id="A0A841R2X7"/>
<dbReference type="GeneID" id="93485748"/>
<dbReference type="InterPro" id="IPR006127">
    <property type="entry name" value="ZnuA-like"/>
</dbReference>
<feature type="chain" id="PRO_5038788370" evidence="7">
    <location>
        <begin position="19"/>
        <end position="329"/>
    </location>
</feature>
<dbReference type="InterPro" id="IPR006128">
    <property type="entry name" value="Lipoprotein_PsaA-like"/>
</dbReference>
<dbReference type="Pfam" id="PF01297">
    <property type="entry name" value="ZnuA"/>
    <property type="match status" value="1"/>
</dbReference>
<dbReference type="SUPFAM" id="SSF53807">
    <property type="entry name" value="Helical backbone' metal receptor"/>
    <property type="match status" value="1"/>
</dbReference>
<comment type="caution">
    <text evidence="8">The sequence shown here is derived from an EMBL/GenBank/DDBJ whole genome shotgun (WGS) entry which is preliminary data.</text>
</comment>
<feature type="coiled-coil region" evidence="5">
    <location>
        <begin position="188"/>
        <end position="215"/>
    </location>
</feature>
<evidence type="ECO:0000256" key="6">
    <source>
        <dbReference type="SAM" id="MobiDB-lite"/>
    </source>
</evidence>
<evidence type="ECO:0000256" key="1">
    <source>
        <dbReference type="ARBA" id="ARBA00011028"/>
    </source>
</evidence>
<dbReference type="PRINTS" id="PR00691">
    <property type="entry name" value="ADHESINB"/>
</dbReference>
<evidence type="ECO:0000256" key="7">
    <source>
        <dbReference type="SAM" id="SignalP"/>
    </source>
</evidence>
<gene>
    <name evidence="8" type="ORF">HNR45_000470</name>
</gene>
<dbReference type="PANTHER" id="PTHR42953">
    <property type="entry name" value="HIGH-AFFINITY ZINC UPTAKE SYSTEM PROTEIN ZNUA-RELATED"/>
    <property type="match status" value="1"/>
</dbReference>
<evidence type="ECO:0000256" key="2">
    <source>
        <dbReference type="ARBA" id="ARBA00022448"/>
    </source>
</evidence>
<reference evidence="8 9" key="1">
    <citation type="submission" date="2020-08" db="EMBL/GenBank/DDBJ databases">
        <title>Genomic Encyclopedia of Type Strains, Phase IV (KMG-IV): sequencing the most valuable type-strain genomes for metagenomic binning, comparative biology and taxonomic classification.</title>
        <authorList>
            <person name="Goeker M."/>
        </authorList>
    </citation>
    <scope>NUCLEOTIDE SEQUENCE [LARGE SCALE GENOMIC DNA]</scope>
    <source>
        <strain evidence="8 9">DSM 21255</strain>
    </source>
</reference>
<dbReference type="PROSITE" id="PS51257">
    <property type="entry name" value="PROKAR_LIPOPROTEIN"/>
    <property type="match status" value="1"/>
</dbReference>
<comment type="similarity">
    <text evidence="1 4">Belongs to the bacterial solute-binding protein 9 family.</text>
</comment>
<dbReference type="PRINTS" id="PR00690">
    <property type="entry name" value="ADHESNFAMILY"/>
</dbReference>
<dbReference type="PANTHER" id="PTHR42953:SF3">
    <property type="entry name" value="HIGH-AFFINITY ZINC UPTAKE SYSTEM PROTEIN ZNUA"/>
    <property type="match status" value="1"/>
</dbReference>
<feature type="signal peptide" evidence="7">
    <location>
        <begin position="1"/>
        <end position="18"/>
    </location>
</feature>
<proteinExistence type="inferred from homology"/>
<evidence type="ECO:0000256" key="5">
    <source>
        <dbReference type="SAM" id="Coils"/>
    </source>
</evidence>
<feature type="region of interest" description="Disordered" evidence="6">
    <location>
        <begin position="121"/>
        <end position="163"/>
    </location>
</feature>
<dbReference type="GO" id="GO:0046872">
    <property type="term" value="F:metal ion binding"/>
    <property type="evidence" value="ECO:0007669"/>
    <property type="project" value="InterPro"/>
</dbReference>
<dbReference type="InterPro" id="IPR050492">
    <property type="entry name" value="Bact_metal-bind_prot9"/>
</dbReference>
<keyword evidence="3 7" id="KW-0732">Signal</keyword>
<dbReference type="GO" id="GO:0030001">
    <property type="term" value="P:metal ion transport"/>
    <property type="evidence" value="ECO:0007669"/>
    <property type="project" value="InterPro"/>
</dbReference>